<dbReference type="Pfam" id="PF03450">
    <property type="entry name" value="CO_deh_flav_C"/>
    <property type="match status" value="1"/>
</dbReference>
<dbReference type="EMBL" id="DS232633">
    <property type="protein sequence ID" value="EDS44275.1"/>
    <property type="molecule type" value="Genomic_DNA"/>
</dbReference>
<feature type="binding site" evidence="18">
    <location>
        <position position="50"/>
    </location>
    <ligand>
        <name>[2Fe-2S] cluster</name>
        <dbReference type="ChEBI" id="CHEBI:190135"/>
        <label>1</label>
    </ligand>
</feature>
<dbReference type="AlphaFoldDB" id="B0XBG3"/>
<feature type="binding site" evidence="17">
    <location>
        <position position="353"/>
    </location>
    <ligand>
        <name>FAD</name>
        <dbReference type="ChEBI" id="CHEBI:57692"/>
    </ligand>
</feature>
<keyword evidence="10 18" id="KW-0408">Iron</keyword>
<dbReference type="OrthoDB" id="8300278at2759"/>
<evidence type="ECO:0000313" key="22">
    <source>
        <dbReference type="Proteomes" id="UP000002320"/>
    </source>
</evidence>
<keyword evidence="11 18" id="KW-0411">Iron-sulfur</keyword>
<dbReference type="InterPro" id="IPR036010">
    <property type="entry name" value="2Fe-2S_ferredoxin-like_sf"/>
</dbReference>
<feature type="binding site" evidence="18">
    <location>
        <position position="1020"/>
    </location>
    <ligand>
        <name>Mo-molybdopterin</name>
        <dbReference type="ChEBI" id="CHEBI:71302"/>
    </ligand>
    <ligandPart>
        <name>Mo</name>
        <dbReference type="ChEBI" id="CHEBI:28685"/>
    </ligandPart>
</feature>
<dbReference type="InterPro" id="IPR008274">
    <property type="entry name" value="AldOxase/xan_DH_MoCoBD1"/>
</dbReference>
<dbReference type="InterPro" id="IPR036318">
    <property type="entry name" value="FAD-bd_PCMH-like_sf"/>
</dbReference>
<dbReference type="InterPro" id="IPR002888">
    <property type="entry name" value="2Fe-2S-bd"/>
</dbReference>
<evidence type="ECO:0000256" key="14">
    <source>
        <dbReference type="ARBA" id="ARBA00052415"/>
    </source>
</evidence>
<evidence type="ECO:0000256" key="1">
    <source>
        <dbReference type="ARBA" id="ARBA00004275"/>
    </source>
</evidence>
<dbReference type="GO" id="GO:0051537">
    <property type="term" value="F:2 iron, 2 sulfur cluster binding"/>
    <property type="evidence" value="ECO:0007669"/>
    <property type="project" value="UniProtKB-KW"/>
</dbReference>
<dbReference type="FunFam" id="3.30.465.10:FF:000013">
    <property type="entry name" value="Aldehyde oxidase"/>
    <property type="match status" value="1"/>
</dbReference>
<dbReference type="FunFam" id="3.30.390.50:FF:000003">
    <property type="entry name" value="Aldehyde oxidase1"/>
    <property type="match status" value="1"/>
</dbReference>
<evidence type="ECO:0000256" key="9">
    <source>
        <dbReference type="ARBA" id="ARBA00023002"/>
    </source>
</evidence>
<dbReference type="InParanoid" id="B0XBG3"/>
<dbReference type="OMA" id="NAGSRWK"/>
<accession>B0XBG3</accession>
<feature type="binding site" evidence="18">
    <location>
        <position position="120"/>
    </location>
    <ligand>
        <name>[2Fe-2S] cluster</name>
        <dbReference type="ChEBI" id="CHEBI:190135"/>
        <label>2</label>
    </ligand>
</feature>
<dbReference type="GO" id="GO:0071949">
    <property type="term" value="F:FAD binding"/>
    <property type="evidence" value="ECO:0007669"/>
    <property type="project" value="InterPro"/>
</dbReference>
<keyword evidence="8 17" id="KW-0274">FAD</keyword>
<evidence type="ECO:0000256" key="12">
    <source>
        <dbReference type="ARBA" id="ARBA00023140"/>
    </source>
</evidence>
<evidence type="ECO:0000313" key="21">
    <source>
        <dbReference type="EnsemblMetazoa" id="CPIJ016888-PA"/>
    </source>
</evidence>
<keyword evidence="22" id="KW-1185">Reference proteome</keyword>
<dbReference type="InterPro" id="IPR006058">
    <property type="entry name" value="2Fe2S_fd_BS"/>
</dbReference>
<dbReference type="PROSITE" id="PS51387">
    <property type="entry name" value="FAD_PCMH"/>
    <property type="match status" value="1"/>
</dbReference>
<protein>
    <recommendedName>
        <fullName evidence="15">Indole-3-acetaldehyde oxidase</fullName>
    </recommendedName>
</protein>
<dbReference type="InterPro" id="IPR046867">
    <property type="entry name" value="AldOxase/xan_DH_MoCoBD2"/>
</dbReference>
<dbReference type="SMART" id="SM01092">
    <property type="entry name" value="CO_deh_flav_C"/>
    <property type="match status" value="1"/>
</dbReference>
<comment type="cofactor">
    <cofactor evidence="17">
        <name>FAD</name>
        <dbReference type="ChEBI" id="CHEBI:57692"/>
    </cofactor>
</comment>
<dbReference type="VEuPathDB" id="VectorBase:CQUJHB005662"/>
<comment type="subcellular location">
    <subcellularLocation>
        <location evidence="1">Peroxisome</location>
    </subcellularLocation>
</comment>
<dbReference type="HOGENOM" id="CLU_001681_1_0_1"/>
<dbReference type="FunFam" id="3.30.365.10:FF:000001">
    <property type="entry name" value="Xanthine dehydrogenase oxidase"/>
    <property type="match status" value="1"/>
</dbReference>
<dbReference type="SUPFAM" id="SSF56176">
    <property type="entry name" value="FAD-binding/transporter-associated domain-like"/>
    <property type="match status" value="1"/>
</dbReference>
<dbReference type="GO" id="GO:0005777">
    <property type="term" value="C:peroxisome"/>
    <property type="evidence" value="ECO:0007669"/>
    <property type="project" value="UniProtKB-SubCell"/>
</dbReference>
<dbReference type="SMART" id="SM01008">
    <property type="entry name" value="Ald_Xan_dh_C"/>
    <property type="match status" value="1"/>
</dbReference>
<dbReference type="InterPro" id="IPR036683">
    <property type="entry name" value="CO_DH_flav_C_dom_sf"/>
</dbReference>
<comment type="cofactor">
    <cofactor evidence="18">
        <name>[2Fe-2S] cluster</name>
        <dbReference type="ChEBI" id="CHEBI:190135"/>
    </cofactor>
    <text evidence="18">Binds 2 [2Fe-2S] clusters.</text>
</comment>
<dbReference type="FunCoup" id="B0XBG3">
    <property type="interactions" value="210"/>
</dbReference>
<dbReference type="FunFam" id="3.30.365.10:FF:000008">
    <property type="entry name" value="Aldehyde oxidase1"/>
    <property type="match status" value="1"/>
</dbReference>
<dbReference type="FunFam" id="3.90.1170.50:FF:000003">
    <property type="entry name" value="Aldehyde oxidase"/>
    <property type="match status" value="1"/>
</dbReference>
<dbReference type="Pfam" id="PF00941">
    <property type="entry name" value="FAD_binding_5"/>
    <property type="match status" value="1"/>
</dbReference>
<dbReference type="Pfam" id="PF01799">
    <property type="entry name" value="Fer2_2"/>
    <property type="match status" value="1"/>
</dbReference>
<dbReference type="VEuPathDB" id="VectorBase:CPIJ016888"/>
<feature type="binding site" evidence="18">
    <location>
        <position position="85"/>
    </location>
    <ligand>
        <name>[2Fe-2S] cluster</name>
        <dbReference type="ChEBI" id="CHEBI:190135"/>
        <label>2</label>
    </ligand>
</feature>
<name>B0XBG3_CULQU</name>
<keyword evidence="7 18" id="KW-0479">Metal-binding</keyword>
<dbReference type="EnsemblMetazoa" id="CPIJ016888-RA">
    <property type="protein sequence ID" value="CPIJ016888-PA"/>
    <property type="gene ID" value="CPIJ016888"/>
</dbReference>
<dbReference type="SUPFAM" id="SSF55447">
    <property type="entry name" value="CO dehydrogenase flavoprotein C-terminal domain-like"/>
    <property type="match status" value="1"/>
</dbReference>
<feature type="binding site" evidence="18">
    <location>
        <position position="868"/>
    </location>
    <ligand>
        <name>Mo-molybdopterin</name>
        <dbReference type="ChEBI" id="CHEBI:71302"/>
    </ligand>
    <ligandPart>
        <name>Mo</name>
        <dbReference type="ChEBI" id="CHEBI:28685"/>
    </ligandPart>
</feature>
<evidence type="ECO:0000256" key="10">
    <source>
        <dbReference type="ARBA" id="ARBA00023004"/>
    </source>
</evidence>
<feature type="active site" description="Proton acceptor" evidence="16">
    <location>
        <position position="1192"/>
    </location>
</feature>
<comment type="subunit">
    <text evidence="3">Homodimer.</text>
</comment>
<evidence type="ECO:0000256" key="2">
    <source>
        <dbReference type="ARBA" id="ARBA00006849"/>
    </source>
</evidence>
<evidence type="ECO:0000256" key="5">
    <source>
        <dbReference type="ARBA" id="ARBA00022630"/>
    </source>
</evidence>
<evidence type="ECO:0000256" key="11">
    <source>
        <dbReference type="ARBA" id="ARBA00023014"/>
    </source>
</evidence>
<dbReference type="eggNOG" id="KOG0430">
    <property type="taxonomic scope" value="Eukaryota"/>
</dbReference>
<proteinExistence type="inferred from homology"/>
<sequence>MAVVFTINGQVYHVSPEDVPVDTSLNTFIRNHAHLKGTKFMCLEGGCGACIVNIKGVHPVTRQPTSHAVNSRRLAFFHGSQCGYCSPGMVMSMYSLLDSNKEGLSMEQIENSLGGNICRCTGYRPILDAFKSFAGDADQKLTGMCRDIEDLEKGCSRGRSGNFSTKCSFSSACEEDQRIDMYFEDGREWHKVHSLQEIFDIFARIKNKPYMLVAGNTGHGVYRRREDLVVFIDVKSVQELSSQWIGSDMIVGANVTLNEFIRTLQEAAASDVKFHYCLELTKHVTMIAHEAVRNVGTIAGNLSLKHQHHEFPSDLYLILESVGAQLTIMSVDGTVQTASPQQFLKIDMNKKLLLNVVLPALDPAACVFRSYKVQPRAQNSKAHVNAAFTIKFNDAGSKQGLVTAASVCFGGIHPSFTHATLTEMALVGKTLFRNETLQEVLEILDAELHPDWVLPEPGPAYRKQTALGLFYRLVLNIAPRNVNLVSPRFSSGKAMLERPLSSGAQSYDTYPKNWPLTQNVPKIEALAQTSGEASYINDMPCYENELYAAYVTATEAQKRILDIDATQALRCPGVVGFYSAKDIPGLNDFMPFKTGINFTFPIGAAAEEVLCSSKVLYHGQPVGVIVAETFQLANRAANLVTITYSDSREDNIYATIVDLMEANASHRILDQPNHVTGEAYATATGEDLTFKGVYYLAGQYHYTMETQTCICVPIEDGMNVYSSSQFLSQVQASIAQLLKIPQNSINYFSRRLGGAYGSKATRSAQIASACALAAHHTRRPVRFVLTMEANMCSVGKRQGLWNDYEIAVKSDGKIVRLSNTYTHDSGCSPNEPLSFLFKESFKNCYDQSAWRHVSRTSLTDVASNTWLRAPGSGEAIATTETIMEHIAFETGQDPLEVRMKNMPADSKMLELLPRFRADVEFDQRRKVIDEFNANNRWRKRGISIVPVAFPIIHMGTFDALVSIHHLDGSVSVTHSGIEMGQGINTKAAQVAAHVLGIPLDKVSIKPLNSMSSPNAFICGGSTTNMNIAYAVQKACEILVERMQPIRESYPTTSWEVLVAHSFASNLDLTARFLTKPTNHPQYTIWALCCTELELDILTGAVRLPRVDILEDTGESMNPGLDIGQVEGAFIMAVGYFLTESLEYDKTSGALTNIRSWNYKPPGAKDIPTDFRVNLLRGASNPVGALRSKGVGEPGYTLGVSTTFALRYALMSARRDAGLPEEWLPMVATPLLTRTSRSYIHEPWKISGSYLSSLRNFSKAPIMLINTGAGHDQW</sequence>
<dbReference type="InterPro" id="IPR016166">
    <property type="entry name" value="FAD-bd_PCMH"/>
</dbReference>
<feature type="binding site" evidence="18">
    <location>
        <position position="725"/>
    </location>
    <ligand>
        <name>Mo-molybdopterin</name>
        <dbReference type="ChEBI" id="CHEBI:71302"/>
    </ligand>
    <ligandPart>
        <name>Mo</name>
        <dbReference type="ChEBI" id="CHEBI:28685"/>
    </ligandPart>
</feature>
<evidence type="ECO:0000259" key="19">
    <source>
        <dbReference type="PROSITE" id="PS51387"/>
    </source>
</evidence>
<dbReference type="Pfam" id="PF02738">
    <property type="entry name" value="MoCoBD_1"/>
    <property type="match status" value="1"/>
</dbReference>
<dbReference type="PROSITE" id="PS00197">
    <property type="entry name" value="2FE2S_FER_1"/>
    <property type="match status" value="1"/>
</dbReference>
<dbReference type="InterPro" id="IPR016208">
    <property type="entry name" value="Ald_Oxase/xanthine_DH-like"/>
</dbReference>
<dbReference type="PIRSF" id="PIRSF000127">
    <property type="entry name" value="Xanthine_DH"/>
    <property type="match status" value="1"/>
</dbReference>
<feature type="binding site" evidence="18">
    <location>
        <position position="118"/>
    </location>
    <ligand>
        <name>[2Fe-2S] cluster</name>
        <dbReference type="ChEBI" id="CHEBI:190135"/>
        <label>2</label>
    </ligand>
</feature>
<evidence type="ECO:0000313" key="20">
    <source>
        <dbReference type="EMBL" id="EDS44275.1"/>
    </source>
</evidence>
<keyword evidence="12" id="KW-0576">Peroxisome</keyword>
<dbReference type="InterPro" id="IPR005107">
    <property type="entry name" value="CO_DH_flav_C"/>
</dbReference>
<reference evidence="20" key="1">
    <citation type="submission" date="2007-03" db="EMBL/GenBank/DDBJ databases">
        <title>Annotation of Culex pipiens quinquefasciatus.</title>
        <authorList>
            <consortium name="The Broad Institute Genome Sequencing Platform"/>
            <person name="Atkinson P.W."/>
            <person name="Hemingway J."/>
            <person name="Christensen B.M."/>
            <person name="Higgs S."/>
            <person name="Kodira C."/>
            <person name="Hannick L."/>
            <person name="Megy K."/>
            <person name="O'Leary S."/>
            <person name="Pearson M."/>
            <person name="Haas B.J."/>
            <person name="Mauceli E."/>
            <person name="Wortman J.R."/>
            <person name="Lee N.H."/>
            <person name="Guigo R."/>
            <person name="Stanke M."/>
            <person name="Alvarado L."/>
            <person name="Amedeo P."/>
            <person name="Antoine C.H."/>
            <person name="Arensburger P."/>
            <person name="Bidwell S.L."/>
            <person name="Crawford M."/>
            <person name="Camaro F."/>
            <person name="Devon K."/>
            <person name="Engels R."/>
            <person name="Hammond M."/>
            <person name="Howarth C."/>
            <person name="Koehrsen M."/>
            <person name="Lawson D."/>
            <person name="Montgomery P."/>
            <person name="Nene V."/>
            <person name="Nusbaum C."/>
            <person name="Puiu D."/>
            <person name="Romero-Severson J."/>
            <person name="Severson D.W."/>
            <person name="Shumway M."/>
            <person name="Sisk P."/>
            <person name="Stolte C."/>
            <person name="Zeng Q."/>
            <person name="Eisenstadt E."/>
            <person name="Fraser-Liggett C."/>
            <person name="Strausberg R."/>
            <person name="Galagan J."/>
            <person name="Birren B."/>
            <person name="Collins F.H."/>
        </authorList>
    </citation>
    <scope>NUCLEOTIDE SEQUENCE [LARGE SCALE GENOMIC DNA]</scope>
    <source>
        <strain evidence="20">JHB</strain>
    </source>
</reference>
<feature type="binding site" evidence="18">
    <location>
        <position position="82"/>
    </location>
    <ligand>
        <name>[2Fe-2S] cluster</name>
        <dbReference type="ChEBI" id="CHEBI:190135"/>
        <label>2</label>
    </ligand>
</feature>
<dbReference type="PANTHER" id="PTHR11908">
    <property type="entry name" value="XANTHINE DEHYDROGENASE"/>
    <property type="match status" value="1"/>
</dbReference>
<dbReference type="InterPro" id="IPR036884">
    <property type="entry name" value="2Fe-2S-bd_dom_sf"/>
</dbReference>
<dbReference type="SUPFAM" id="SSF54292">
    <property type="entry name" value="2Fe-2S ferredoxin-like"/>
    <property type="match status" value="1"/>
</dbReference>
<comment type="cofactor">
    <cofactor evidence="13">
        <name>[2Fe-2S] cluster</name>
        <dbReference type="ChEBI" id="CHEBI:190135"/>
    </cofactor>
</comment>
<evidence type="ECO:0000256" key="8">
    <source>
        <dbReference type="ARBA" id="ARBA00022827"/>
    </source>
</evidence>
<dbReference type="Proteomes" id="UP000002320">
    <property type="component" value="Unassembled WGS sequence"/>
</dbReference>
<dbReference type="InterPro" id="IPR002346">
    <property type="entry name" value="Mopterin_DH_FAD-bd"/>
</dbReference>
<dbReference type="Gene3D" id="3.30.365.10">
    <property type="entry name" value="Aldehyde oxidase/xanthine dehydrogenase, molybdopterin binding domain"/>
    <property type="match status" value="4"/>
</dbReference>
<comment type="similarity">
    <text evidence="2">Belongs to the xanthine dehydrogenase family.</text>
</comment>
<evidence type="ECO:0000256" key="6">
    <source>
        <dbReference type="ARBA" id="ARBA00022714"/>
    </source>
</evidence>
<feature type="binding site" evidence="18">
    <location>
        <position position="47"/>
    </location>
    <ligand>
        <name>[2Fe-2S] cluster</name>
        <dbReference type="ChEBI" id="CHEBI:190135"/>
        <label>1</label>
    </ligand>
</feature>
<dbReference type="Pfam" id="PF01315">
    <property type="entry name" value="Ald_Xan_dh_C"/>
    <property type="match status" value="1"/>
</dbReference>
<dbReference type="Gene3D" id="1.10.150.120">
    <property type="entry name" value="[2Fe-2S]-binding domain"/>
    <property type="match status" value="1"/>
</dbReference>
<keyword evidence="6 18" id="KW-0001">2Fe-2S</keyword>
<dbReference type="Gene3D" id="3.30.390.50">
    <property type="entry name" value="CO dehydrogenase flavoprotein, C-terminal domain"/>
    <property type="match status" value="1"/>
</dbReference>
<dbReference type="InterPro" id="IPR000674">
    <property type="entry name" value="Ald_Oxase/Xan_DH_a/b"/>
</dbReference>
<dbReference type="InterPro" id="IPR036856">
    <property type="entry name" value="Ald_Oxase/Xan_DH_a/b_sf"/>
</dbReference>
<dbReference type="GO" id="GO:0050302">
    <property type="term" value="F:indole-3-acetaldehyde oxidase activity"/>
    <property type="evidence" value="ECO:0007669"/>
    <property type="project" value="UniProtKB-EC"/>
</dbReference>
<evidence type="ECO:0000256" key="15">
    <source>
        <dbReference type="ARBA" id="ARBA00072265"/>
    </source>
</evidence>
<evidence type="ECO:0000256" key="13">
    <source>
        <dbReference type="ARBA" id="ARBA00034078"/>
    </source>
</evidence>
<evidence type="ECO:0000256" key="17">
    <source>
        <dbReference type="PIRSR" id="PIRSR000127-2"/>
    </source>
</evidence>
<dbReference type="Gene3D" id="3.30.465.10">
    <property type="match status" value="1"/>
</dbReference>
<dbReference type="Pfam" id="PF20256">
    <property type="entry name" value="MoCoBD_2"/>
    <property type="match status" value="1"/>
</dbReference>
<reference evidence="21" key="2">
    <citation type="submission" date="2020-05" db="UniProtKB">
        <authorList>
            <consortium name="EnsemblMetazoa"/>
        </authorList>
    </citation>
    <scope>IDENTIFICATION</scope>
    <source>
        <strain evidence="21">JHB</strain>
    </source>
</reference>
<evidence type="ECO:0000256" key="3">
    <source>
        <dbReference type="ARBA" id="ARBA00011738"/>
    </source>
</evidence>
<gene>
    <name evidence="21" type="primary">6050365</name>
    <name evidence="20" type="ORF">CpipJ_CPIJ016888</name>
</gene>
<evidence type="ECO:0000256" key="16">
    <source>
        <dbReference type="PIRSR" id="PIRSR000127-1"/>
    </source>
</evidence>
<evidence type="ECO:0000256" key="4">
    <source>
        <dbReference type="ARBA" id="ARBA00022505"/>
    </source>
</evidence>
<dbReference type="KEGG" id="cqu:CpipJ_CPIJ016888"/>
<comment type="catalytic activity">
    <reaction evidence="14">
        <text>indole-3-acetaldehyde + O2 + H2O = (indol-3-yl)acetate + H2O2 + H(+)</text>
        <dbReference type="Rhea" id="RHEA:16277"/>
        <dbReference type="ChEBI" id="CHEBI:15377"/>
        <dbReference type="ChEBI" id="CHEBI:15378"/>
        <dbReference type="ChEBI" id="CHEBI:15379"/>
        <dbReference type="ChEBI" id="CHEBI:16240"/>
        <dbReference type="ChEBI" id="CHEBI:18086"/>
        <dbReference type="ChEBI" id="CHEBI:30854"/>
        <dbReference type="EC" id="1.2.3.7"/>
    </reaction>
</comment>
<organism>
    <name type="scientific">Culex quinquefasciatus</name>
    <name type="common">Southern house mosquito</name>
    <name type="synonym">Culex pungens</name>
    <dbReference type="NCBI Taxonomy" id="7176"/>
    <lineage>
        <taxon>Eukaryota</taxon>
        <taxon>Metazoa</taxon>
        <taxon>Ecdysozoa</taxon>
        <taxon>Arthropoda</taxon>
        <taxon>Hexapoda</taxon>
        <taxon>Insecta</taxon>
        <taxon>Pterygota</taxon>
        <taxon>Neoptera</taxon>
        <taxon>Endopterygota</taxon>
        <taxon>Diptera</taxon>
        <taxon>Nematocera</taxon>
        <taxon>Culicoidea</taxon>
        <taxon>Culicidae</taxon>
        <taxon>Culicinae</taxon>
        <taxon>Culicini</taxon>
        <taxon>Culex</taxon>
        <taxon>Culex</taxon>
    </lineage>
</organism>
<keyword evidence="4 18" id="KW-0500">Molybdenum</keyword>
<evidence type="ECO:0000256" key="7">
    <source>
        <dbReference type="ARBA" id="ARBA00022723"/>
    </source>
</evidence>
<feature type="binding site" evidence="18">
    <location>
        <position position="42"/>
    </location>
    <ligand>
        <name>[2Fe-2S] cluster</name>
        <dbReference type="ChEBI" id="CHEBI:190135"/>
        <label>1</label>
    </ligand>
</feature>
<dbReference type="SUPFAM" id="SSF47741">
    <property type="entry name" value="CO dehydrogenase ISP C-domain like"/>
    <property type="match status" value="1"/>
</dbReference>
<dbReference type="InterPro" id="IPR016169">
    <property type="entry name" value="FAD-bd_PCMH_sub2"/>
</dbReference>
<dbReference type="STRING" id="7176.B0XBG3"/>
<dbReference type="SUPFAM" id="SSF56003">
    <property type="entry name" value="Molybdenum cofactor-binding domain"/>
    <property type="match status" value="1"/>
</dbReference>
<evidence type="ECO:0000256" key="18">
    <source>
        <dbReference type="PIRSR" id="PIRSR000127-3"/>
    </source>
</evidence>
<keyword evidence="9" id="KW-0560">Oxidoreductase</keyword>
<feature type="domain" description="FAD-binding PCMH-type" evidence="19">
    <location>
        <begin position="182"/>
        <end position="363"/>
    </location>
</feature>
<dbReference type="PANTHER" id="PTHR11908:SF132">
    <property type="entry name" value="ALDEHYDE OXIDASE 1-RELATED"/>
    <property type="match status" value="1"/>
</dbReference>
<dbReference type="Gene3D" id="3.90.1170.50">
    <property type="entry name" value="Aldehyde oxidase/xanthine dehydrogenase, a/b hammerhead"/>
    <property type="match status" value="1"/>
</dbReference>
<dbReference type="InterPro" id="IPR037165">
    <property type="entry name" value="AldOxase/xan_DH_Mopterin-bd_sf"/>
</dbReference>
<dbReference type="GO" id="GO:0005506">
    <property type="term" value="F:iron ion binding"/>
    <property type="evidence" value="ECO:0007669"/>
    <property type="project" value="InterPro"/>
</dbReference>
<keyword evidence="5" id="KW-0285">Flavoprotein</keyword>
<feature type="binding site" evidence="17">
    <location>
        <position position="372"/>
    </location>
    <ligand>
        <name>FAD</name>
        <dbReference type="ChEBI" id="CHEBI:57692"/>
    </ligand>
</feature>
<dbReference type="SUPFAM" id="SSF54665">
    <property type="entry name" value="CO dehydrogenase molybdoprotein N-domain-like"/>
    <property type="match status" value="1"/>
</dbReference>
<comment type="cofactor">
    <cofactor evidence="18">
        <name>Mo-molybdopterin</name>
        <dbReference type="ChEBI" id="CHEBI:71302"/>
    </cofactor>
    <text evidence="18">Binds 1 Mo-molybdopterin (Mo-MPT) cofactor per subunit.</text>
</comment>